<evidence type="ECO:0000256" key="1">
    <source>
        <dbReference type="ARBA" id="ARBA00004123"/>
    </source>
</evidence>
<evidence type="ECO:0000259" key="6">
    <source>
        <dbReference type="Pfam" id="PF12460"/>
    </source>
</evidence>
<comment type="subcellular location">
    <subcellularLocation>
        <location evidence="1 5">Nucleus</location>
    </subcellularLocation>
</comment>
<sequence length="960" mass="107204">MSNIQLYLLEVDNNKIEARKIAAGSAEKLEQRQLKLINLIASLEEYINNKDDGALRAKSVAYLADVLEQVPPKVFSLQERRLLTDFILGRIPNDLEGIGASARALIALESLGKWDLDTAQKVMRTFMDHTHPLRQFKLQTERYPIIQLIDRLLAKYRSGMKQLHGEDSEFMSGFLSYFEGEKDPRNLMIVFSFLQVPMAEWDIHAYAHDMFDAVFNYFPITFKPPPDDPYGITAQDLKDRLRDCIAANSDFSPYAFPALLDKLDSTSLNTKRDVLHTLQACAVSYSASTVNLYSVTLWDALKFEIINVQGEDLAEEALKALALIADKLAPIDNALGAYLKPVVKECNEHLEDAPTKQSQGAGRIILAVARTNPIVADKVTKGILPVLFSLYGSSTSIAKRRGLLEVYNSLVQAHVDLQAAGHDVSPEGLQVFLDQAMTAMLHALARAPKSEVSFRLTAINGLKQLISARRVLSPEQLALAVSAVHDVVLHERCEGHGNIRPEAIAALVDIAAAAPDAIRDQTVPAFMVELPDEAPDREIYRKVLEAFAQLSHEQQIFDTVVLRLKNKLRSAQSRLESKNLELDLLLAILYCFTNGCPMKEESGGIRGDYYTDYAEYMIQRLKQTPSLDVEDSTATITGRLTNHILRQQTPHFQATVYNKDLEWLSPAKAPEPDEATRRILIRHLSLLVNKFLEPKQLESSLQLAGIDVQTLLSDHADATKSSISFAILRAMMIQGKCGALTSKYLEALLQTLPHGNKAFARNFVLLLSPDDILSKENHCIISGLYKQRAFSQLVKPINDRVRTAEPSAKINYLVAMSGILQWLPYSVIESSLADLMPALLQCMDLKDTGDQTVKYSTLVIFESVLMHDPAIVAEHARSLINRLLDATHGLPNEAKVRAKALRCLTLVPKQLKREAVVPYRRPVVKKLLSCLDDGKRNVRMEAVRCRSAWLALDEGTEEED</sequence>
<keyword evidence="9" id="KW-1185">Reference proteome</keyword>
<dbReference type="PANTHER" id="PTHR12891">
    <property type="entry name" value="DNA REPAIR/TRANSCRIPTION PROTEIN MET18/MMS19"/>
    <property type="match status" value="1"/>
</dbReference>
<dbReference type="Gene3D" id="1.25.10.10">
    <property type="entry name" value="Leucine-rich Repeat Variant"/>
    <property type="match status" value="2"/>
</dbReference>
<name>A0A6A6FNQ8_9PEZI</name>
<comment type="similarity">
    <text evidence="2 5">Belongs to the MET18/MMS19 family.</text>
</comment>
<protein>
    <recommendedName>
        <fullName evidence="5">MMS19 nucleotide excision repair protein</fullName>
    </recommendedName>
</protein>
<accession>A0A6A6FNQ8</accession>
<dbReference type="GO" id="GO:0005634">
    <property type="term" value="C:nucleus"/>
    <property type="evidence" value="ECO:0007669"/>
    <property type="project" value="UniProtKB-SubCell"/>
</dbReference>
<dbReference type="InterPro" id="IPR024687">
    <property type="entry name" value="MMS19_C"/>
</dbReference>
<evidence type="ECO:0000256" key="5">
    <source>
        <dbReference type="RuleBase" id="RU367072"/>
    </source>
</evidence>
<reference evidence="8" key="1">
    <citation type="journal article" date="2020" name="Stud. Mycol.">
        <title>101 Dothideomycetes genomes: a test case for predicting lifestyles and emergence of pathogens.</title>
        <authorList>
            <person name="Haridas S."/>
            <person name="Albert R."/>
            <person name="Binder M."/>
            <person name="Bloem J."/>
            <person name="Labutti K."/>
            <person name="Salamov A."/>
            <person name="Andreopoulos B."/>
            <person name="Baker S."/>
            <person name="Barry K."/>
            <person name="Bills G."/>
            <person name="Bluhm B."/>
            <person name="Cannon C."/>
            <person name="Castanera R."/>
            <person name="Culley D."/>
            <person name="Daum C."/>
            <person name="Ezra D."/>
            <person name="Gonzalez J."/>
            <person name="Henrissat B."/>
            <person name="Kuo A."/>
            <person name="Liang C."/>
            <person name="Lipzen A."/>
            <person name="Lutzoni F."/>
            <person name="Magnuson J."/>
            <person name="Mondo S."/>
            <person name="Nolan M."/>
            <person name="Ohm R."/>
            <person name="Pangilinan J."/>
            <person name="Park H.-J."/>
            <person name="Ramirez L."/>
            <person name="Alfaro M."/>
            <person name="Sun H."/>
            <person name="Tritt A."/>
            <person name="Yoshinaga Y."/>
            <person name="Zwiers L.-H."/>
            <person name="Turgeon B."/>
            <person name="Goodwin S."/>
            <person name="Spatafora J."/>
            <person name="Crous P."/>
            <person name="Grigoriev I."/>
        </authorList>
    </citation>
    <scope>NUCLEOTIDE SEQUENCE</scope>
    <source>
        <strain evidence="8">SCOH1-5</strain>
    </source>
</reference>
<keyword evidence="4 5" id="KW-0539">Nucleus</keyword>
<feature type="domain" description="MMS19 C-terminal" evidence="6">
    <location>
        <begin position="543"/>
        <end position="663"/>
    </location>
</feature>
<dbReference type="InterPro" id="IPR039920">
    <property type="entry name" value="MMS19"/>
</dbReference>
<evidence type="ECO:0000256" key="2">
    <source>
        <dbReference type="ARBA" id="ARBA00009340"/>
    </source>
</evidence>
<organism evidence="8 9">
    <name type="scientific">Cercospora zeae-maydis SCOH1-5</name>
    <dbReference type="NCBI Taxonomy" id="717836"/>
    <lineage>
        <taxon>Eukaryota</taxon>
        <taxon>Fungi</taxon>
        <taxon>Dikarya</taxon>
        <taxon>Ascomycota</taxon>
        <taxon>Pezizomycotina</taxon>
        <taxon>Dothideomycetes</taxon>
        <taxon>Dothideomycetidae</taxon>
        <taxon>Mycosphaerellales</taxon>
        <taxon>Mycosphaerellaceae</taxon>
        <taxon>Cercospora</taxon>
    </lineage>
</organism>
<evidence type="ECO:0000256" key="3">
    <source>
        <dbReference type="ARBA" id="ARBA00022737"/>
    </source>
</evidence>
<dbReference type="InterPro" id="IPR029240">
    <property type="entry name" value="MMS19_N"/>
</dbReference>
<dbReference type="GO" id="GO:0006281">
    <property type="term" value="P:DNA repair"/>
    <property type="evidence" value="ECO:0007669"/>
    <property type="project" value="UniProtKB-UniRule"/>
</dbReference>
<dbReference type="InterPro" id="IPR016024">
    <property type="entry name" value="ARM-type_fold"/>
</dbReference>
<dbReference type="InterPro" id="IPR011989">
    <property type="entry name" value="ARM-like"/>
</dbReference>
<dbReference type="Pfam" id="PF14500">
    <property type="entry name" value="MMS19_N"/>
    <property type="match status" value="1"/>
</dbReference>
<keyword evidence="5" id="KW-0227">DNA damage</keyword>
<dbReference type="GO" id="GO:0016226">
    <property type="term" value="P:iron-sulfur cluster assembly"/>
    <property type="evidence" value="ECO:0007669"/>
    <property type="project" value="UniProtKB-UniRule"/>
</dbReference>
<keyword evidence="3" id="KW-0677">Repeat</keyword>
<dbReference type="PANTHER" id="PTHR12891:SF0">
    <property type="entry name" value="MMS19 NUCLEOTIDE EXCISION REPAIR PROTEIN HOMOLOG"/>
    <property type="match status" value="1"/>
</dbReference>
<dbReference type="GO" id="GO:0097361">
    <property type="term" value="C:cytosolic [4Fe-4S] assembly targeting complex"/>
    <property type="evidence" value="ECO:0007669"/>
    <property type="project" value="UniProtKB-UniRule"/>
</dbReference>
<proteinExistence type="inferred from homology"/>
<dbReference type="EMBL" id="ML992667">
    <property type="protein sequence ID" value="KAF2214828.1"/>
    <property type="molecule type" value="Genomic_DNA"/>
</dbReference>
<dbReference type="GO" id="GO:0051604">
    <property type="term" value="P:protein maturation"/>
    <property type="evidence" value="ECO:0007669"/>
    <property type="project" value="UniProtKB-UniRule"/>
</dbReference>
<keyword evidence="5" id="KW-0234">DNA repair</keyword>
<evidence type="ECO:0000256" key="4">
    <source>
        <dbReference type="ARBA" id="ARBA00023242"/>
    </source>
</evidence>
<evidence type="ECO:0000313" key="8">
    <source>
        <dbReference type="EMBL" id="KAF2214828.1"/>
    </source>
</evidence>
<evidence type="ECO:0000313" key="9">
    <source>
        <dbReference type="Proteomes" id="UP000799539"/>
    </source>
</evidence>
<gene>
    <name evidence="8" type="ORF">CERZMDRAFT_36364</name>
</gene>
<evidence type="ECO:0000259" key="7">
    <source>
        <dbReference type="Pfam" id="PF14500"/>
    </source>
</evidence>
<feature type="domain" description="MMS19 C-terminal" evidence="6">
    <location>
        <begin position="671"/>
        <end position="908"/>
    </location>
</feature>
<dbReference type="SUPFAM" id="SSF48371">
    <property type="entry name" value="ARM repeat"/>
    <property type="match status" value="1"/>
</dbReference>
<comment type="function">
    <text evidence="5">Key component of the cytosolic iron-sulfur protein assembly (CIA) complex, a multiprotein complex that mediates the incorporation of iron-sulfur cluster into apoproteins specifically involved in DNA metabolism and genomic integrity. In the CIA complex, MMS19 acts as an adapter between early-acting CIA components and a subset of cellular target iron-sulfur proteins.</text>
</comment>
<feature type="domain" description="MMS19 N-terminal" evidence="7">
    <location>
        <begin position="40"/>
        <end position="307"/>
    </location>
</feature>
<dbReference type="Proteomes" id="UP000799539">
    <property type="component" value="Unassembled WGS sequence"/>
</dbReference>
<dbReference type="AlphaFoldDB" id="A0A6A6FNQ8"/>
<dbReference type="Pfam" id="PF12460">
    <property type="entry name" value="MMS19_C"/>
    <property type="match status" value="2"/>
</dbReference>
<dbReference type="OrthoDB" id="342900at2759"/>